<dbReference type="AlphaFoldDB" id="A0A0X3P724"/>
<dbReference type="Pfam" id="PF00191">
    <property type="entry name" value="Annexin"/>
    <property type="match status" value="4"/>
</dbReference>
<sequence length="350" mass="39918">MSTRSPSQYISNKGERFRPTITPTPNFNAKNDAAILCKSMRCWGTDEDQIIRILGRRTSDERQQIKETYKKEYNRELASDLNGDLSGHFRDLCILLTESPMYLMAKSLYYAMKGCGTNENTIIEIIVGCTNDELKKVKEAYIYVLRDKGIKDPSRTLESDIHAETKGFFCKALLKILQASAPDPTPEKLKQGPNAIVNLPEVQKIVEQLSKLELKKPGANDKIFMDALTDKNVWDLASIAYLYEQKNKKSLSKLIEEQTDGDYEALLQALIQHATNRPKFYSDLLFKSMDGSGTRDFLLMRIMVLRSEIDLKNIQDQFDHDHQSLEKWIKGDTSGDYEKLLLTILGVAKN</sequence>
<keyword evidence="3" id="KW-0964">Secreted</keyword>
<dbReference type="GO" id="GO:0012506">
    <property type="term" value="C:vesicle membrane"/>
    <property type="evidence" value="ECO:0007669"/>
    <property type="project" value="TreeGrafter"/>
</dbReference>
<dbReference type="InterPro" id="IPR037104">
    <property type="entry name" value="Annexin_sf"/>
</dbReference>
<dbReference type="EMBL" id="GEEE01015792">
    <property type="protein sequence ID" value="JAP47433.1"/>
    <property type="molecule type" value="Transcribed_RNA"/>
</dbReference>
<dbReference type="SMART" id="SM00335">
    <property type="entry name" value="ANX"/>
    <property type="match status" value="4"/>
</dbReference>
<evidence type="ECO:0000256" key="1">
    <source>
        <dbReference type="ARBA" id="ARBA00004613"/>
    </source>
</evidence>
<dbReference type="PANTHER" id="PTHR10502:SF102">
    <property type="entry name" value="ANNEXIN B11"/>
    <property type="match status" value="1"/>
</dbReference>
<comment type="subcellular location">
    <subcellularLocation>
        <location evidence="1">Secreted</location>
    </subcellularLocation>
</comment>
<dbReference type="GO" id="GO:0005737">
    <property type="term" value="C:cytoplasm"/>
    <property type="evidence" value="ECO:0007669"/>
    <property type="project" value="TreeGrafter"/>
</dbReference>
<reference evidence="6" key="1">
    <citation type="submission" date="2016-01" db="EMBL/GenBank/DDBJ databases">
        <title>Reference transcriptome for the parasite Schistocephalus solidus: insights into the molecular evolution of parasitism.</title>
        <authorList>
            <person name="Hebert F.O."/>
            <person name="Grambauer S."/>
            <person name="Barber I."/>
            <person name="Landry C.R."/>
            <person name="Aubin-Horth N."/>
        </authorList>
    </citation>
    <scope>NUCLEOTIDE SEQUENCE</scope>
</reference>
<dbReference type="GO" id="GO:0001786">
    <property type="term" value="F:phosphatidylserine binding"/>
    <property type="evidence" value="ECO:0007669"/>
    <property type="project" value="TreeGrafter"/>
</dbReference>
<dbReference type="GO" id="GO:0005634">
    <property type="term" value="C:nucleus"/>
    <property type="evidence" value="ECO:0007669"/>
    <property type="project" value="TreeGrafter"/>
</dbReference>
<gene>
    <name evidence="6" type="ORF">TR129473</name>
</gene>
<dbReference type="FunFam" id="1.10.220.10:FF:000001">
    <property type="entry name" value="Annexin"/>
    <property type="match status" value="1"/>
</dbReference>
<protein>
    <recommendedName>
        <fullName evidence="7">Annexin</fullName>
    </recommendedName>
</protein>
<dbReference type="PROSITE" id="PS51897">
    <property type="entry name" value="ANNEXIN_2"/>
    <property type="match status" value="3"/>
</dbReference>
<organism evidence="6">
    <name type="scientific">Schistocephalus solidus</name>
    <name type="common">Tapeworm</name>
    <dbReference type="NCBI Taxonomy" id="70667"/>
    <lineage>
        <taxon>Eukaryota</taxon>
        <taxon>Metazoa</taxon>
        <taxon>Spiralia</taxon>
        <taxon>Lophotrochozoa</taxon>
        <taxon>Platyhelminthes</taxon>
        <taxon>Cestoda</taxon>
        <taxon>Eucestoda</taxon>
        <taxon>Diphyllobothriidea</taxon>
        <taxon>Diphyllobothriidae</taxon>
        <taxon>Schistocephalus</taxon>
    </lineage>
</organism>
<evidence type="ECO:0008006" key="7">
    <source>
        <dbReference type="Google" id="ProtNLM"/>
    </source>
</evidence>
<keyword evidence="5" id="KW-0041">Annexin</keyword>
<proteinExistence type="inferred from homology"/>
<evidence type="ECO:0000256" key="3">
    <source>
        <dbReference type="ARBA" id="ARBA00022525"/>
    </source>
</evidence>
<comment type="similarity">
    <text evidence="2">Belongs to the annexin family.</text>
</comment>
<dbReference type="GO" id="GO:0005576">
    <property type="term" value="C:extracellular region"/>
    <property type="evidence" value="ECO:0007669"/>
    <property type="project" value="UniProtKB-SubCell"/>
</dbReference>
<dbReference type="PRINTS" id="PR00196">
    <property type="entry name" value="ANNEXIN"/>
</dbReference>
<dbReference type="InterPro" id="IPR001464">
    <property type="entry name" value="Annexin"/>
</dbReference>
<dbReference type="PANTHER" id="PTHR10502">
    <property type="entry name" value="ANNEXIN"/>
    <property type="match status" value="1"/>
</dbReference>
<accession>A0A0X3P724</accession>
<keyword evidence="4" id="KW-0677">Repeat</keyword>
<evidence type="ECO:0000313" key="6">
    <source>
        <dbReference type="EMBL" id="JAP47433.1"/>
    </source>
</evidence>
<dbReference type="GO" id="GO:0005886">
    <property type="term" value="C:plasma membrane"/>
    <property type="evidence" value="ECO:0007669"/>
    <property type="project" value="TreeGrafter"/>
</dbReference>
<evidence type="ECO:0000256" key="5">
    <source>
        <dbReference type="ARBA" id="ARBA00023216"/>
    </source>
</evidence>
<evidence type="ECO:0000256" key="4">
    <source>
        <dbReference type="ARBA" id="ARBA00022737"/>
    </source>
</evidence>
<dbReference type="Gene3D" id="1.10.220.10">
    <property type="entry name" value="Annexin"/>
    <property type="match status" value="4"/>
</dbReference>
<dbReference type="GO" id="GO:0005509">
    <property type="term" value="F:calcium ion binding"/>
    <property type="evidence" value="ECO:0007669"/>
    <property type="project" value="InterPro"/>
</dbReference>
<dbReference type="InterPro" id="IPR018502">
    <property type="entry name" value="Annexin_repeat"/>
</dbReference>
<evidence type="ECO:0000256" key="2">
    <source>
        <dbReference type="ARBA" id="ARBA00007831"/>
    </source>
</evidence>
<dbReference type="FunFam" id="1.10.220.10:FF:000005">
    <property type="entry name" value="Annexin"/>
    <property type="match status" value="1"/>
</dbReference>
<name>A0A0X3P724_SCHSO</name>
<dbReference type="GO" id="GO:0005544">
    <property type="term" value="F:calcium-dependent phospholipid binding"/>
    <property type="evidence" value="ECO:0007669"/>
    <property type="project" value="InterPro"/>
</dbReference>
<dbReference type="SUPFAM" id="SSF47874">
    <property type="entry name" value="Annexin"/>
    <property type="match status" value="1"/>
</dbReference>